<feature type="region of interest" description="Disordered" evidence="1">
    <location>
        <begin position="458"/>
        <end position="478"/>
    </location>
</feature>
<feature type="compositionally biased region" description="Basic and acidic residues" evidence="1">
    <location>
        <begin position="301"/>
        <end position="314"/>
    </location>
</feature>
<organism evidence="2 3">
    <name type="scientific">Didymella heteroderae</name>
    <dbReference type="NCBI Taxonomy" id="1769908"/>
    <lineage>
        <taxon>Eukaryota</taxon>
        <taxon>Fungi</taxon>
        <taxon>Dikarya</taxon>
        <taxon>Ascomycota</taxon>
        <taxon>Pezizomycotina</taxon>
        <taxon>Dothideomycetes</taxon>
        <taxon>Pleosporomycetidae</taxon>
        <taxon>Pleosporales</taxon>
        <taxon>Pleosporineae</taxon>
        <taxon>Didymellaceae</taxon>
        <taxon>Didymella</taxon>
    </lineage>
</organism>
<feature type="compositionally biased region" description="Low complexity" evidence="1">
    <location>
        <begin position="366"/>
        <end position="377"/>
    </location>
</feature>
<feature type="compositionally biased region" description="Low complexity" evidence="1">
    <location>
        <begin position="235"/>
        <end position="244"/>
    </location>
</feature>
<evidence type="ECO:0000313" key="2">
    <source>
        <dbReference type="EMBL" id="KAF3044158.1"/>
    </source>
</evidence>
<dbReference type="OrthoDB" id="5427780at2759"/>
<proteinExistence type="predicted"/>
<feature type="region of interest" description="Disordered" evidence="1">
    <location>
        <begin position="108"/>
        <end position="135"/>
    </location>
</feature>
<feature type="compositionally biased region" description="Low complexity" evidence="1">
    <location>
        <begin position="262"/>
        <end position="287"/>
    </location>
</feature>
<comment type="caution">
    <text evidence="2">The sequence shown here is derived from an EMBL/GenBank/DDBJ whole genome shotgun (WGS) entry which is preliminary data.</text>
</comment>
<accession>A0A9P4WWQ6</accession>
<feature type="compositionally biased region" description="Basic and acidic residues" evidence="1">
    <location>
        <begin position="203"/>
        <end position="216"/>
    </location>
</feature>
<feature type="region of interest" description="Disordered" evidence="1">
    <location>
        <begin position="159"/>
        <end position="419"/>
    </location>
</feature>
<reference evidence="2" key="1">
    <citation type="submission" date="2019-04" db="EMBL/GenBank/DDBJ databases">
        <title>Sequencing of skin fungus with MAO and IRED activity.</title>
        <authorList>
            <person name="Marsaioli A.J."/>
            <person name="Bonatto J.M.C."/>
            <person name="Reis Junior O."/>
        </authorList>
    </citation>
    <scope>NUCLEOTIDE SEQUENCE</scope>
    <source>
        <strain evidence="2">28M1</strain>
    </source>
</reference>
<evidence type="ECO:0000256" key="1">
    <source>
        <dbReference type="SAM" id="MobiDB-lite"/>
    </source>
</evidence>
<feature type="compositionally biased region" description="Basic and acidic residues" evidence="1">
    <location>
        <begin position="159"/>
        <end position="179"/>
    </location>
</feature>
<protein>
    <recommendedName>
        <fullName evidence="4">Myb-like domain-containing protein</fullName>
    </recommendedName>
</protein>
<feature type="compositionally biased region" description="Gly residues" evidence="1">
    <location>
        <begin position="326"/>
        <end position="336"/>
    </location>
</feature>
<dbReference type="EMBL" id="SWKV01000010">
    <property type="protein sequence ID" value="KAF3044158.1"/>
    <property type="molecule type" value="Genomic_DNA"/>
</dbReference>
<feature type="compositionally biased region" description="Gly residues" evidence="1">
    <location>
        <begin position="252"/>
        <end position="261"/>
    </location>
</feature>
<name>A0A9P4WWQ6_9PLEO</name>
<evidence type="ECO:0000313" key="3">
    <source>
        <dbReference type="Proteomes" id="UP000758155"/>
    </source>
</evidence>
<evidence type="ECO:0008006" key="4">
    <source>
        <dbReference type="Google" id="ProtNLM"/>
    </source>
</evidence>
<feature type="compositionally biased region" description="Gly residues" evidence="1">
    <location>
        <begin position="288"/>
        <end position="298"/>
    </location>
</feature>
<dbReference type="Proteomes" id="UP000758155">
    <property type="component" value="Unassembled WGS sequence"/>
</dbReference>
<dbReference type="AlphaFoldDB" id="A0A9P4WWQ6"/>
<gene>
    <name evidence="2" type="ORF">E8E12_010497</name>
</gene>
<keyword evidence="3" id="KW-1185">Reference proteome</keyword>
<feature type="compositionally biased region" description="Basic residues" evidence="1">
    <location>
        <begin position="191"/>
        <end position="200"/>
    </location>
</feature>
<sequence>MADASGAPRRVSMAYILGFSNRPFKDGGPPAAPPVPRHPSAFKQMVTTPGGVIEWAASDGRRGRLTGPGKPRLTAATLAQVPDGKAPSIKAASKKVAEVDEGGLFGSGLFDNPPAAPAASVKGANDDQPDISDCNKEQDEKLMELKGENKTWADIATALDKKEHECKGRFTQIKPKDWKPNTAKGGGSGKSNHHKQKRQKNSQGDDKKGEDKKDGATDANAWPGDSGVNSIGWENNTGGDSGNNDSKEWDISGGGGGGGSGWDVSGDNNGGDNQDSGSFNNDNNKGWDTGGGGGGGGWDTSADKNDSSGFKDDSGCLNNDTTNGWDTGGGGSGNNGLDGWDINNNGGSGDGWDAPTNDVSKDNVSKKGSSNKGSSSNKDAKESSNKTTSQSGSKHHFTRGSEKSSSTAPKAYELKPDSTFSADDLRLIAKILQQDCSMVWNRVSWRFQDKTGRNLHPDVFEKKITGKTEDRGSERGRR</sequence>